<dbReference type="OMA" id="MFCTEAS"/>
<dbReference type="Pfam" id="PF00089">
    <property type="entry name" value="Trypsin"/>
    <property type="match status" value="1"/>
</dbReference>
<organism evidence="8 9">
    <name type="scientific">Poecilia reticulata</name>
    <name type="common">Guppy</name>
    <name type="synonym">Acanthophacelus reticulatus</name>
    <dbReference type="NCBI Taxonomy" id="8081"/>
    <lineage>
        <taxon>Eukaryota</taxon>
        <taxon>Metazoa</taxon>
        <taxon>Chordata</taxon>
        <taxon>Craniata</taxon>
        <taxon>Vertebrata</taxon>
        <taxon>Euteleostomi</taxon>
        <taxon>Actinopterygii</taxon>
        <taxon>Neopterygii</taxon>
        <taxon>Teleostei</taxon>
        <taxon>Neoteleostei</taxon>
        <taxon>Acanthomorphata</taxon>
        <taxon>Ovalentaria</taxon>
        <taxon>Atherinomorphae</taxon>
        <taxon>Cyprinodontiformes</taxon>
        <taxon>Poeciliidae</taxon>
        <taxon>Poeciliinae</taxon>
        <taxon>Poecilia</taxon>
    </lineage>
</organism>
<dbReference type="InterPro" id="IPR001314">
    <property type="entry name" value="Peptidase_S1A"/>
</dbReference>
<sequence>MQQNLQSRSRNMAQHTGDLLKKIVSASSSFLRLKRMVGGTLAPQVPWQARVYLSDSVLDGGYAGGALISDRWVLMAGRNLFIRKSRRDTQGKDPVIPSLPRNLTKGRSRHLQRSYCRQGEKLVFLHPGFQNQTDWDNDLALIRLKESVIMTDEVTPIPLPERGQDLVTGVGGSGVIAGWGWGIHLTTATSLKYLVLPLANYCDCKAEYDRTSHTPSLDDNMFCTRPTLLEENICFGDAGGTLAVRDAQSGDVYAAGILSYDKSCSQNNYSVYMKISLYLPWIHRIIRGDTEKSSQPQSFRLSCWDRCLQREIIAMYCVSKWL</sequence>
<comment type="subcellular location">
    <subcellularLocation>
        <location evidence="1">Secreted</location>
    </subcellularLocation>
</comment>
<dbReference type="SMART" id="SM00020">
    <property type="entry name" value="Tryp_SPc"/>
    <property type="match status" value="1"/>
</dbReference>
<reference evidence="8" key="2">
    <citation type="submission" date="2025-08" db="UniProtKB">
        <authorList>
            <consortium name="Ensembl"/>
        </authorList>
    </citation>
    <scope>IDENTIFICATION</scope>
    <source>
        <strain evidence="8">Guanapo</strain>
    </source>
</reference>
<evidence type="ECO:0000256" key="5">
    <source>
        <dbReference type="ARBA" id="ARBA00023180"/>
    </source>
</evidence>
<keyword evidence="5" id="KW-0325">Glycoprotein</keyword>
<dbReference type="STRING" id="8081.ENSPREP00000033412"/>
<dbReference type="GO" id="GO:0006508">
    <property type="term" value="P:proteolysis"/>
    <property type="evidence" value="ECO:0007669"/>
    <property type="project" value="InterPro"/>
</dbReference>
<keyword evidence="4" id="KW-1015">Disulfide bond</keyword>
<accession>A0A3P9QGZ3</accession>
<reference evidence="9" key="1">
    <citation type="submission" date="2013-11" db="EMBL/GenBank/DDBJ databases">
        <title>The genomic landscape of the Guanapo guppy.</title>
        <authorList>
            <person name="Kuenstner A."/>
            <person name="Dreyer C."/>
        </authorList>
    </citation>
    <scope>NUCLEOTIDE SEQUENCE</scope>
    <source>
        <strain evidence="9">Guanapo</strain>
    </source>
</reference>
<feature type="domain" description="Peptidase S1" evidence="7">
    <location>
        <begin position="36"/>
        <end position="287"/>
    </location>
</feature>
<dbReference type="FunFam" id="2.40.10.10:FF:000054">
    <property type="entry name" value="Complement C1r subcomponent"/>
    <property type="match status" value="1"/>
</dbReference>
<keyword evidence="2" id="KW-0964">Secreted</keyword>
<dbReference type="CDD" id="cd00190">
    <property type="entry name" value="Tryp_SPc"/>
    <property type="match status" value="1"/>
</dbReference>
<protein>
    <recommendedName>
        <fullName evidence="7">Peptidase S1 domain-containing protein</fullName>
    </recommendedName>
</protein>
<dbReference type="Gene3D" id="2.40.10.10">
    <property type="entry name" value="Trypsin-like serine proteases"/>
    <property type="match status" value="2"/>
</dbReference>
<dbReference type="SUPFAM" id="SSF50494">
    <property type="entry name" value="Trypsin-like serine proteases"/>
    <property type="match status" value="1"/>
</dbReference>
<reference evidence="8" key="3">
    <citation type="submission" date="2025-09" db="UniProtKB">
        <authorList>
            <consortium name="Ensembl"/>
        </authorList>
    </citation>
    <scope>IDENTIFICATION</scope>
    <source>
        <strain evidence="8">Guanapo</strain>
    </source>
</reference>
<evidence type="ECO:0000259" key="7">
    <source>
        <dbReference type="PROSITE" id="PS50240"/>
    </source>
</evidence>
<dbReference type="GO" id="GO:0004252">
    <property type="term" value="F:serine-type endopeptidase activity"/>
    <property type="evidence" value="ECO:0007669"/>
    <property type="project" value="InterPro"/>
</dbReference>
<evidence type="ECO:0000256" key="3">
    <source>
        <dbReference type="ARBA" id="ARBA00022729"/>
    </source>
</evidence>
<proteinExistence type="inferred from homology"/>
<dbReference type="AlphaFoldDB" id="A0A3P9QGZ3"/>
<dbReference type="Proteomes" id="UP000242638">
    <property type="component" value="Unassembled WGS sequence"/>
</dbReference>
<dbReference type="GO" id="GO:0005576">
    <property type="term" value="C:extracellular region"/>
    <property type="evidence" value="ECO:0007669"/>
    <property type="project" value="UniProtKB-SubCell"/>
</dbReference>
<keyword evidence="3" id="KW-0732">Signal</keyword>
<keyword evidence="9" id="KW-1185">Reference proteome</keyword>
<dbReference type="PROSITE" id="PS50240">
    <property type="entry name" value="TRYPSIN_DOM"/>
    <property type="match status" value="1"/>
</dbReference>
<evidence type="ECO:0000256" key="2">
    <source>
        <dbReference type="ARBA" id="ARBA00022525"/>
    </source>
</evidence>
<evidence type="ECO:0000313" key="9">
    <source>
        <dbReference type="Proteomes" id="UP000242638"/>
    </source>
</evidence>
<dbReference type="InterPro" id="IPR009003">
    <property type="entry name" value="Peptidase_S1_PA"/>
</dbReference>
<evidence type="ECO:0000313" key="8">
    <source>
        <dbReference type="Ensembl" id="ENSPREP00000033412.1"/>
    </source>
</evidence>
<dbReference type="PANTHER" id="PTHR24256">
    <property type="entry name" value="TRYPTASE-RELATED"/>
    <property type="match status" value="1"/>
</dbReference>
<name>A0A3P9QGZ3_POERE</name>
<dbReference type="InterPro" id="IPR051487">
    <property type="entry name" value="Ser/Thr_Proteases_Immune/Dev"/>
</dbReference>
<evidence type="ECO:0000256" key="4">
    <source>
        <dbReference type="ARBA" id="ARBA00023157"/>
    </source>
</evidence>
<dbReference type="GeneTree" id="ENSGT00940000162823"/>
<evidence type="ECO:0000256" key="6">
    <source>
        <dbReference type="ARBA" id="ARBA00024195"/>
    </source>
</evidence>
<dbReference type="Ensembl" id="ENSPRET00000033791.1">
    <property type="protein sequence ID" value="ENSPREP00000033412.1"/>
    <property type="gene ID" value="ENSPREG00000022636.1"/>
</dbReference>
<dbReference type="InterPro" id="IPR001254">
    <property type="entry name" value="Trypsin_dom"/>
</dbReference>
<comment type="similarity">
    <text evidence="6">Belongs to the peptidase S1 family. CLIP subfamily.</text>
</comment>
<evidence type="ECO:0000256" key="1">
    <source>
        <dbReference type="ARBA" id="ARBA00004613"/>
    </source>
</evidence>
<dbReference type="InterPro" id="IPR043504">
    <property type="entry name" value="Peptidase_S1_PA_chymotrypsin"/>
</dbReference>
<dbReference type="PRINTS" id="PR00722">
    <property type="entry name" value="CHYMOTRYPSIN"/>
</dbReference>